<sequence length="159" mass="18790">METLPYKSEPIIVTEEMCDLNGHMNVNYYYKLFDSTYTSFYINELEFDDAYFASGFSTFTLEDNIRYLREFRLDDKVFPSFMLYKANKKLLHFLGILENEKNETAAIFETILGHIDLSKRKIVNFPEDKLKNLINVSESQRKESNLSFEVKLFIKDIDA</sequence>
<proteinExistence type="predicted"/>
<dbReference type="Proteomes" id="UP000010305">
    <property type="component" value="Unassembled WGS sequence"/>
</dbReference>
<dbReference type="AlphaFoldDB" id="J4KS74"/>
<name>J4KS74_9GAMM</name>
<dbReference type="SUPFAM" id="SSF54637">
    <property type="entry name" value="Thioesterase/thiol ester dehydrase-isomerase"/>
    <property type="match status" value="1"/>
</dbReference>
<dbReference type="HOGENOM" id="CLU_101141_6_0_6"/>
<dbReference type="Pfam" id="PF13279">
    <property type="entry name" value="4HBT_2"/>
    <property type="match status" value="1"/>
</dbReference>
<dbReference type="Gene3D" id="3.10.129.10">
    <property type="entry name" value="Hotdog Thioesterase"/>
    <property type="match status" value="1"/>
</dbReference>
<dbReference type="CDD" id="cd00586">
    <property type="entry name" value="4HBT"/>
    <property type="match status" value="1"/>
</dbReference>
<dbReference type="STRING" id="1123866.NT01SARS_0704"/>
<gene>
    <name evidence="1" type="ORF">NT01SARS_0704</name>
</gene>
<protein>
    <submittedName>
        <fullName evidence="1">Thioesterase family protein</fullName>
    </submittedName>
</protein>
<evidence type="ECO:0000313" key="2">
    <source>
        <dbReference type="Proteomes" id="UP000010305"/>
    </source>
</evidence>
<reference evidence="1 2" key="1">
    <citation type="journal article" date="2012" name="ISME J.">
        <title>Genomic insights to SAR86, an abundant and uncultivated marine bacterial lineage.</title>
        <authorList>
            <person name="Dupont C.L."/>
            <person name="Rusch D.B."/>
            <person name="Yooseph S."/>
            <person name="Lombardo M.J."/>
            <person name="Richter R.A."/>
            <person name="Valas R."/>
            <person name="Novotny M."/>
            <person name="Yee-Greenbaum J."/>
            <person name="Selengut J.D."/>
            <person name="Haft D.H."/>
            <person name="Halpern A.L."/>
            <person name="Lasken R.S."/>
            <person name="Nealson K."/>
            <person name="Friedman R."/>
            <person name="Venter J.C."/>
        </authorList>
    </citation>
    <scope>NUCLEOTIDE SEQUENCE [LARGE SCALE GENOMIC DNA]</scope>
</reference>
<dbReference type="EMBL" id="JH611156">
    <property type="protein sequence ID" value="EJP72209.1"/>
    <property type="molecule type" value="Genomic_DNA"/>
</dbReference>
<dbReference type="InterPro" id="IPR029069">
    <property type="entry name" value="HotDog_dom_sf"/>
</dbReference>
<accession>J4KS74</accession>
<organism evidence="1 2">
    <name type="scientific">SAR86 cluster bacterium SAR86A</name>
    <dbReference type="NCBI Taxonomy" id="1123866"/>
    <lineage>
        <taxon>Bacteria</taxon>
        <taxon>Pseudomonadati</taxon>
        <taxon>Pseudomonadota</taxon>
        <taxon>Gammaproteobacteria</taxon>
        <taxon>SAR86 cluster</taxon>
    </lineage>
</organism>
<evidence type="ECO:0000313" key="1">
    <source>
        <dbReference type="EMBL" id="EJP72209.1"/>
    </source>
</evidence>